<evidence type="ECO:0000259" key="1">
    <source>
        <dbReference type="PROSITE" id="PS50987"/>
    </source>
</evidence>
<accession>A0A7Z0IHL7</accession>
<evidence type="ECO:0000313" key="2">
    <source>
        <dbReference type="EMBL" id="NYI67805.1"/>
    </source>
</evidence>
<proteinExistence type="predicted"/>
<dbReference type="SUPFAM" id="SSF46785">
    <property type="entry name" value="Winged helix' DNA-binding domain"/>
    <property type="match status" value="1"/>
</dbReference>
<dbReference type="PROSITE" id="PS50987">
    <property type="entry name" value="HTH_ARSR_2"/>
    <property type="match status" value="1"/>
</dbReference>
<evidence type="ECO:0000313" key="3">
    <source>
        <dbReference type="Proteomes" id="UP000539111"/>
    </source>
</evidence>
<gene>
    <name evidence="2" type="ORF">BJY26_002111</name>
</gene>
<sequence length="119" mass="13373">MNFSRVIADDDDPGAEVEPVEFHGVDHERIHDAVFAALDDPYRRAMLILMRRCRDVIIDEIVVELGLSEPEARAHLRILIDAGLVRVDAVGDDEVFMLDPGVLDDLVVQVLGRRQDDDV</sequence>
<dbReference type="InterPro" id="IPR036388">
    <property type="entry name" value="WH-like_DNA-bd_sf"/>
</dbReference>
<dbReference type="EMBL" id="JACBZP010000001">
    <property type="protein sequence ID" value="NYI67805.1"/>
    <property type="molecule type" value="Genomic_DNA"/>
</dbReference>
<protein>
    <submittedName>
        <fullName evidence="2">DNA-binding transcriptional ArsR family regulator</fullName>
    </submittedName>
</protein>
<dbReference type="InterPro" id="IPR011991">
    <property type="entry name" value="ArsR-like_HTH"/>
</dbReference>
<dbReference type="RefSeq" id="WP_179428052.1">
    <property type="nucleotide sequence ID" value="NZ_JACBZP010000001.1"/>
</dbReference>
<dbReference type="Pfam" id="PF01022">
    <property type="entry name" value="HTH_5"/>
    <property type="match status" value="1"/>
</dbReference>
<organism evidence="2 3">
    <name type="scientific">Spelaeicoccus albus</name>
    <dbReference type="NCBI Taxonomy" id="1280376"/>
    <lineage>
        <taxon>Bacteria</taxon>
        <taxon>Bacillati</taxon>
        <taxon>Actinomycetota</taxon>
        <taxon>Actinomycetes</taxon>
        <taxon>Micrococcales</taxon>
        <taxon>Brevibacteriaceae</taxon>
        <taxon>Spelaeicoccus</taxon>
    </lineage>
</organism>
<dbReference type="SMART" id="SM00418">
    <property type="entry name" value="HTH_ARSR"/>
    <property type="match status" value="1"/>
</dbReference>
<dbReference type="AlphaFoldDB" id="A0A7Z0IHL7"/>
<feature type="domain" description="HTH arsR-type" evidence="1">
    <location>
        <begin position="23"/>
        <end position="118"/>
    </location>
</feature>
<dbReference type="Gene3D" id="1.10.10.10">
    <property type="entry name" value="Winged helix-like DNA-binding domain superfamily/Winged helix DNA-binding domain"/>
    <property type="match status" value="1"/>
</dbReference>
<reference evidence="2 3" key="1">
    <citation type="submission" date="2020-07" db="EMBL/GenBank/DDBJ databases">
        <title>Sequencing the genomes of 1000 actinobacteria strains.</title>
        <authorList>
            <person name="Klenk H.-P."/>
        </authorList>
    </citation>
    <scope>NUCLEOTIDE SEQUENCE [LARGE SCALE GENOMIC DNA]</scope>
    <source>
        <strain evidence="2 3">DSM 26341</strain>
    </source>
</reference>
<keyword evidence="3" id="KW-1185">Reference proteome</keyword>
<dbReference type="CDD" id="cd00090">
    <property type="entry name" value="HTH_ARSR"/>
    <property type="match status" value="1"/>
</dbReference>
<comment type="caution">
    <text evidence="2">The sequence shown here is derived from an EMBL/GenBank/DDBJ whole genome shotgun (WGS) entry which is preliminary data.</text>
</comment>
<dbReference type="Proteomes" id="UP000539111">
    <property type="component" value="Unassembled WGS sequence"/>
</dbReference>
<name>A0A7Z0IHL7_9MICO</name>
<dbReference type="GO" id="GO:0003700">
    <property type="term" value="F:DNA-binding transcription factor activity"/>
    <property type="evidence" value="ECO:0007669"/>
    <property type="project" value="InterPro"/>
</dbReference>
<dbReference type="GO" id="GO:0003677">
    <property type="term" value="F:DNA binding"/>
    <property type="evidence" value="ECO:0007669"/>
    <property type="project" value="UniProtKB-KW"/>
</dbReference>
<dbReference type="InterPro" id="IPR001845">
    <property type="entry name" value="HTH_ArsR_DNA-bd_dom"/>
</dbReference>
<keyword evidence="2" id="KW-0238">DNA-binding</keyword>
<dbReference type="InterPro" id="IPR036390">
    <property type="entry name" value="WH_DNA-bd_sf"/>
</dbReference>